<gene>
    <name evidence="2" type="ORF">GCM10009819_24430</name>
</gene>
<reference evidence="2 3" key="1">
    <citation type="journal article" date="2019" name="Int. J. Syst. Evol. Microbiol.">
        <title>The Global Catalogue of Microorganisms (GCM) 10K type strain sequencing project: providing services to taxonomists for standard genome sequencing and annotation.</title>
        <authorList>
            <consortium name="The Broad Institute Genomics Platform"/>
            <consortium name="The Broad Institute Genome Sequencing Center for Infectious Disease"/>
            <person name="Wu L."/>
            <person name="Ma J."/>
        </authorList>
    </citation>
    <scope>NUCLEOTIDE SEQUENCE [LARGE SCALE GENOMIC DNA]</scope>
    <source>
        <strain evidence="2 3">JCM 15672</strain>
    </source>
</reference>
<evidence type="ECO:0000313" key="2">
    <source>
        <dbReference type="EMBL" id="GAA2038655.1"/>
    </source>
</evidence>
<protein>
    <submittedName>
        <fullName evidence="2">Uncharacterized protein</fullName>
    </submittedName>
</protein>
<dbReference type="EMBL" id="BAAAPW010000003">
    <property type="protein sequence ID" value="GAA2038655.1"/>
    <property type="molecule type" value="Genomic_DNA"/>
</dbReference>
<keyword evidence="3" id="KW-1185">Reference proteome</keyword>
<dbReference type="RefSeq" id="WP_344374224.1">
    <property type="nucleotide sequence ID" value="NZ_BAAAPW010000003.1"/>
</dbReference>
<comment type="caution">
    <text evidence="2">The sequence shown here is derived from an EMBL/GenBank/DDBJ whole genome shotgun (WGS) entry which is preliminary data.</text>
</comment>
<sequence length="69" mass="6690">MPGAAQVVEAVSDRARASAADLPAASSMPAPRNPEGVRALRNAMPAAVEAAGIAPRLAASVATATAVPA</sequence>
<dbReference type="Proteomes" id="UP001501196">
    <property type="component" value="Unassembled WGS sequence"/>
</dbReference>
<evidence type="ECO:0000256" key="1">
    <source>
        <dbReference type="SAM" id="MobiDB-lite"/>
    </source>
</evidence>
<proteinExistence type="predicted"/>
<feature type="region of interest" description="Disordered" evidence="1">
    <location>
        <begin position="16"/>
        <end position="35"/>
    </location>
</feature>
<feature type="compositionally biased region" description="Low complexity" evidence="1">
    <location>
        <begin position="17"/>
        <end position="30"/>
    </location>
</feature>
<name>A0ABN2UK40_9MICO</name>
<accession>A0ABN2UK40</accession>
<organism evidence="2 3">
    <name type="scientific">Agromyces tropicus</name>
    <dbReference type="NCBI Taxonomy" id="555371"/>
    <lineage>
        <taxon>Bacteria</taxon>
        <taxon>Bacillati</taxon>
        <taxon>Actinomycetota</taxon>
        <taxon>Actinomycetes</taxon>
        <taxon>Micrococcales</taxon>
        <taxon>Microbacteriaceae</taxon>
        <taxon>Agromyces</taxon>
    </lineage>
</organism>
<evidence type="ECO:0000313" key="3">
    <source>
        <dbReference type="Proteomes" id="UP001501196"/>
    </source>
</evidence>